<evidence type="ECO:0000256" key="2">
    <source>
        <dbReference type="ARBA" id="ARBA00010876"/>
    </source>
</evidence>
<dbReference type="AlphaFoldDB" id="A0A1M5ZCQ6"/>
<dbReference type="STRING" id="1123282.SAMN02745823_03532"/>
<protein>
    <recommendedName>
        <fullName evidence="4">Pseudouridine synthase</fullName>
        <ecNumber evidence="4">5.4.99.-</ecNumber>
    </recommendedName>
</protein>
<dbReference type="GO" id="GO:0009982">
    <property type="term" value="F:pseudouridine synthase activity"/>
    <property type="evidence" value="ECO:0007669"/>
    <property type="project" value="InterPro"/>
</dbReference>
<dbReference type="InterPro" id="IPR050188">
    <property type="entry name" value="RluA_PseudoU_synthase"/>
</dbReference>
<feature type="domain" description="Pseudouridine synthase RsuA/RluA-like" evidence="5">
    <location>
        <begin position="88"/>
        <end position="240"/>
    </location>
</feature>
<sequence>MRLTYSAGEKDAGRKVYIVLRRELMISDTLTRRLKRAGAIFVDGAPVFTDRRLTPGETLSVDVTAAEPPCDIVPEEGGLDILYEDAGLLAVNKPSGLITHPSRARYTGTLSNFVAGYLERTSGDGRCHAVNRLDRDTSGVVLFAKNSHMKARAGQALAGDAEKEYAALIAGVMDKPAGTIDLPIRRLREGDMLRVAAPDGQRAVTHYETTAVTEIDGDTVSSLRLRLETGRTHQIRVHCLAFGHPILGDHLYNTAFSQDISARLGLAAQALHAEKLSFTEPVSGRRLKLTAPLPDYFKSFVK</sequence>
<dbReference type="InterPro" id="IPR006145">
    <property type="entry name" value="PsdUridine_synth_RsuA/RluA"/>
</dbReference>
<evidence type="ECO:0000313" key="6">
    <source>
        <dbReference type="EMBL" id="SHI21991.1"/>
    </source>
</evidence>
<proteinExistence type="inferred from homology"/>
<evidence type="ECO:0000256" key="4">
    <source>
        <dbReference type="RuleBase" id="RU362028"/>
    </source>
</evidence>
<dbReference type="Pfam" id="PF00849">
    <property type="entry name" value="PseudoU_synth_2"/>
    <property type="match status" value="1"/>
</dbReference>
<name>A0A1M5ZCQ6_9FIRM</name>
<dbReference type="NCBIfam" id="TIGR00005">
    <property type="entry name" value="rluA_subfam"/>
    <property type="match status" value="1"/>
</dbReference>
<keyword evidence="7" id="KW-1185">Reference proteome</keyword>
<dbReference type="InterPro" id="IPR020103">
    <property type="entry name" value="PsdUridine_synth_cat_dom_sf"/>
</dbReference>
<feature type="active site" evidence="3">
    <location>
        <position position="134"/>
    </location>
</feature>
<dbReference type="OrthoDB" id="9807829at2"/>
<dbReference type="CDD" id="cd02869">
    <property type="entry name" value="PseudoU_synth_RluA_like"/>
    <property type="match status" value="1"/>
</dbReference>
<dbReference type="PANTHER" id="PTHR21600:SF35">
    <property type="entry name" value="PSEUDOURIDINE SYNTHASE"/>
    <property type="match status" value="1"/>
</dbReference>
<evidence type="ECO:0000256" key="1">
    <source>
        <dbReference type="ARBA" id="ARBA00000073"/>
    </source>
</evidence>
<dbReference type="RefSeq" id="WP_073082188.1">
    <property type="nucleotide sequence ID" value="NZ_FQXV01000017.1"/>
</dbReference>
<evidence type="ECO:0000259" key="5">
    <source>
        <dbReference type="Pfam" id="PF00849"/>
    </source>
</evidence>
<dbReference type="GO" id="GO:0003723">
    <property type="term" value="F:RNA binding"/>
    <property type="evidence" value="ECO:0007669"/>
    <property type="project" value="InterPro"/>
</dbReference>
<dbReference type="Proteomes" id="UP000183995">
    <property type="component" value="Unassembled WGS sequence"/>
</dbReference>
<evidence type="ECO:0000256" key="3">
    <source>
        <dbReference type="PIRSR" id="PIRSR606225-1"/>
    </source>
</evidence>
<gene>
    <name evidence="6" type="ORF">SAMN02745823_03532</name>
</gene>
<keyword evidence="4" id="KW-0413">Isomerase</keyword>
<dbReference type="SUPFAM" id="SSF55120">
    <property type="entry name" value="Pseudouridine synthase"/>
    <property type="match status" value="1"/>
</dbReference>
<reference evidence="6 7" key="1">
    <citation type="submission" date="2016-11" db="EMBL/GenBank/DDBJ databases">
        <authorList>
            <person name="Jaros S."/>
            <person name="Januszkiewicz K."/>
            <person name="Wedrychowicz H."/>
        </authorList>
    </citation>
    <scope>NUCLEOTIDE SEQUENCE [LARGE SCALE GENOMIC DNA]</scope>
    <source>
        <strain evidence="6 7">DSM 10068</strain>
    </source>
</reference>
<dbReference type="InterPro" id="IPR006225">
    <property type="entry name" value="PsdUridine_synth_RluC/D"/>
</dbReference>
<organism evidence="6 7">
    <name type="scientific">Sporobacter termitidis DSM 10068</name>
    <dbReference type="NCBI Taxonomy" id="1123282"/>
    <lineage>
        <taxon>Bacteria</taxon>
        <taxon>Bacillati</taxon>
        <taxon>Bacillota</taxon>
        <taxon>Clostridia</taxon>
        <taxon>Eubacteriales</taxon>
        <taxon>Oscillospiraceae</taxon>
        <taxon>Sporobacter</taxon>
    </lineage>
</organism>
<dbReference type="GO" id="GO:0000455">
    <property type="term" value="P:enzyme-directed rRNA pseudouridine synthesis"/>
    <property type="evidence" value="ECO:0007669"/>
    <property type="project" value="TreeGrafter"/>
</dbReference>
<dbReference type="Gene3D" id="3.30.2350.10">
    <property type="entry name" value="Pseudouridine synthase"/>
    <property type="match status" value="1"/>
</dbReference>
<comment type="similarity">
    <text evidence="2 4">Belongs to the pseudouridine synthase RluA family.</text>
</comment>
<accession>A0A1M5ZCQ6</accession>
<dbReference type="PROSITE" id="PS01129">
    <property type="entry name" value="PSI_RLU"/>
    <property type="match status" value="1"/>
</dbReference>
<dbReference type="EMBL" id="FQXV01000017">
    <property type="protein sequence ID" value="SHI21991.1"/>
    <property type="molecule type" value="Genomic_DNA"/>
</dbReference>
<dbReference type="InterPro" id="IPR006224">
    <property type="entry name" value="PsdUridine_synth_RluA-like_CS"/>
</dbReference>
<dbReference type="PANTHER" id="PTHR21600">
    <property type="entry name" value="MITOCHONDRIAL RNA PSEUDOURIDINE SYNTHASE"/>
    <property type="match status" value="1"/>
</dbReference>
<evidence type="ECO:0000313" key="7">
    <source>
        <dbReference type="Proteomes" id="UP000183995"/>
    </source>
</evidence>
<comment type="function">
    <text evidence="4">Responsible for synthesis of pseudouridine from uracil.</text>
</comment>
<dbReference type="EC" id="5.4.99.-" evidence="4"/>
<comment type="catalytic activity">
    <reaction evidence="1 4">
        <text>a uridine in RNA = a pseudouridine in RNA</text>
        <dbReference type="Rhea" id="RHEA:48348"/>
        <dbReference type="Rhea" id="RHEA-COMP:12068"/>
        <dbReference type="Rhea" id="RHEA-COMP:12069"/>
        <dbReference type="ChEBI" id="CHEBI:65314"/>
        <dbReference type="ChEBI" id="CHEBI:65315"/>
    </reaction>
</comment>
<dbReference type="GO" id="GO:0140098">
    <property type="term" value="F:catalytic activity, acting on RNA"/>
    <property type="evidence" value="ECO:0007669"/>
    <property type="project" value="UniProtKB-ARBA"/>
</dbReference>